<dbReference type="InterPro" id="IPR052952">
    <property type="entry name" value="MFS-Transporter"/>
</dbReference>
<evidence type="ECO:0000256" key="1">
    <source>
        <dbReference type="SAM" id="Phobius"/>
    </source>
</evidence>
<dbReference type="InterPro" id="IPR011701">
    <property type="entry name" value="MFS"/>
</dbReference>
<feature type="transmembrane region" description="Helical" evidence="1">
    <location>
        <begin position="42"/>
        <end position="60"/>
    </location>
</feature>
<feature type="transmembrane region" description="Helical" evidence="1">
    <location>
        <begin position="209"/>
        <end position="235"/>
    </location>
</feature>
<feature type="transmembrane region" description="Helical" evidence="1">
    <location>
        <begin position="149"/>
        <end position="172"/>
    </location>
</feature>
<feature type="transmembrane region" description="Helical" evidence="1">
    <location>
        <begin position="184"/>
        <end position="203"/>
    </location>
</feature>
<feature type="transmembrane region" description="Helical" evidence="1">
    <location>
        <begin position="247"/>
        <end position="267"/>
    </location>
</feature>
<dbReference type="PROSITE" id="PS50850">
    <property type="entry name" value="MFS"/>
    <property type="match status" value="1"/>
</dbReference>
<dbReference type="PANTHER" id="PTHR23527:SF1">
    <property type="entry name" value="BLL3282 PROTEIN"/>
    <property type="match status" value="1"/>
</dbReference>
<gene>
    <name evidence="3" type="ORF">UFOPK4043_00404</name>
</gene>
<feature type="domain" description="Major facilitator superfamily (MFS) profile" evidence="2">
    <location>
        <begin position="67"/>
        <end position="310"/>
    </location>
</feature>
<reference evidence="3" key="1">
    <citation type="submission" date="2020-05" db="EMBL/GenBank/DDBJ databases">
        <authorList>
            <person name="Chiriac C."/>
            <person name="Salcher M."/>
            <person name="Ghai R."/>
            <person name="Kavagutti S V."/>
        </authorList>
    </citation>
    <scope>NUCLEOTIDE SEQUENCE</scope>
</reference>
<dbReference type="Pfam" id="PF07690">
    <property type="entry name" value="MFS_1"/>
    <property type="match status" value="1"/>
</dbReference>
<dbReference type="EMBL" id="CAFBPA010000041">
    <property type="protein sequence ID" value="CAB4999551.1"/>
    <property type="molecule type" value="Genomic_DNA"/>
</dbReference>
<dbReference type="AlphaFoldDB" id="A0A6J7P2W5"/>
<feature type="transmembrane region" description="Helical" evidence="1">
    <location>
        <begin position="66"/>
        <end position="86"/>
    </location>
</feature>
<name>A0A6J7P2W5_9ZZZZ</name>
<proteinExistence type="predicted"/>
<dbReference type="SUPFAM" id="SSF103473">
    <property type="entry name" value="MFS general substrate transporter"/>
    <property type="match status" value="1"/>
</dbReference>
<organism evidence="3">
    <name type="scientific">freshwater metagenome</name>
    <dbReference type="NCBI Taxonomy" id="449393"/>
    <lineage>
        <taxon>unclassified sequences</taxon>
        <taxon>metagenomes</taxon>
        <taxon>ecological metagenomes</taxon>
    </lineage>
</organism>
<dbReference type="PANTHER" id="PTHR23527">
    <property type="entry name" value="BLL3282 PROTEIN"/>
    <property type="match status" value="1"/>
</dbReference>
<evidence type="ECO:0000313" key="3">
    <source>
        <dbReference type="EMBL" id="CAB4999551.1"/>
    </source>
</evidence>
<keyword evidence="1" id="KW-0472">Membrane</keyword>
<dbReference type="GO" id="GO:0022857">
    <property type="term" value="F:transmembrane transporter activity"/>
    <property type="evidence" value="ECO:0007669"/>
    <property type="project" value="InterPro"/>
</dbReference>
<sequence length="310" mass="31615">MGVLLVISGISAAAPSIGIIKGMSGSFTGHPRLGLAFGIRQAAIPIGAGLAGLALPFIALHSGLSAALIALAAALVAAGVAMAYALRHPSTHHHRVGRKGAPANIPSTTKPPIPWRLITPIFGAAILLTAAQVGITALLSLYLFTARNWSYGGAAIAFTAVMLFSGVERVLIGLAADRWPRARVLLICALGALTAALLLVVAVTGDQQISAVLLIIAATTGMGWASLSVTVTVAAVPTARIGQVLGVYNASCWIGAGFSPIIIGLIVQQYGWSLGWFLLALSAIAGVIVASTRIRAVFVAPIAVVEQTMV</sequence>
<dbReference type="Gene3D" id="1.20.1250.20">
    <property type="entry name" value="MFS general substrate transporter like domains"/>
    <property type="match status" value="1"/>
</dbReference>
<feature type="transmembrane region" description="Helical" evidence="1">
    <location>
        <begin position="273"/>
        <end position="290"/>
    </location>
</feature>
<keyword evidence="1" id="KW-1133">Transmembrane helix</keyword>
<dbReference type="InterPro" id="IPR020846">
    <property type="entry name" value="MFS_dom"/>
</dbReference>
<dbReference type="InterPro" id="IPR036259">
    <property type="entry name" value="MFS_trans_sf"/>
</dbReference>
<accession>A0A6J7P2W5</accession>
<protein>
    <submittedName>
        <fullName evidence="3">Unannotated protein</fullName>
    </submittedName>
</protein>
<keyword evidence="1" id="KW-0812">Transmembrane</keyword>
<feature type="transmembrane region" description="Helical" evidence="1">
    <location>
        <begin position="117"/>
        <end position="143"/>
    </location>
</feature>
<evidence type="ECO:0000259" key="2">
    <source>
        <dbReference type="PROSITE" id="PS50850"/>
    </source>
</evidence>